<sequence>MKVDTLNVNYIIDGKIIVILTKMFYEQLDEDEFQNIHFEVKVNIHQIQSKLSNSIEYAVKHLQKELPDNIGIACCQSCQHGNFNPFGDLENEIFCLKDKALLNRDDVIKTFSKQDKSFSTRSRKLLDFCKDYKPISEDEKYTYNDWDLEEFS</sequence>
<name>A0ABW8IC78_9BACI</name>
<dbReference type="EMBL" id="JAUIYO010000014">
    <property type="protein sequence ID" value="MFK2826734.1"/>
    <property type="molecule type" value="Genomic_DNA"/>
</dbReference>
<accession>A0ABW8IC78</accession>
<reference evidence="1 2" key="1">
    <citation type="submission" date="2023-07" db="EMBL/GenBank/DDBJ databases">
        <title>Bacillus lucianemedeirus sp. nov, a new species isolated from an immunobiological production facility.</title>
        <authorList>
            <person name="Costa L.V."/>
            <person name="Miranda R.V.S.L."/>
            <person name="Brandao M.L.L."/>
            <person name="Reis C.M.F."/>
            <person name="Frazao A.M."/>
            <person name="Cruz F.V."/>
            <person name="Baio P.V.P."/>
            <person name="Veras J.F.C."/>
            <person name="Ramos J.N."/>
            <person name="Vieira V."/>
        </authorList>
    </citation>
    <scope>NUCLEOTIDE SEQUENCE [LARGE SCALE GENOMIC DNA]</scope>
    <source>
        <strain evidence="1 2">B190/17</strain>
    </source>
</reference>
<organism evidence="1 2">
    <name type="scientific">Bacillus lumedeiriae</name>
    <dbReference type="NCBI Taxonomy" id="3058829"/>
    <lineage>
        <taxon>Bacteria</taxon>
        <taxon>Bacillati</taxon>
        <taxon>Bacillota</taxon>
        <taxon>Bacilli</taxon>
        <taxon>Bacillales</taxon>
        <taxon>Bacillaceae</taxon>
        <taxon>Bacillus</taxon>
    </lineage>
</organism>
<comment type="caution">
    <text evidence="1">The sequence shown here is derived from an EMBL/GenBank/DDBJ whole genome shotgun (WGS) entry which is preliminary data.</text>
</comment>
<proteinExistence type="predicted"/>
<evidence type="ECO:0000313" key="2">
    <source>
        <dbReference type="Proteomes" id="UP001619911"/>
    </source>
</evidence>
<evidence type="ECO:0000313" key="1">
    <source>
        <dbReference type="EMBL" id="MFK2826734.1"/>
    </source>
</evidence>
<dbReference type="Proteomes" id="UP001619911">
    <property type="component" value="Unassembled WGS sequence"/>
</dbReference>
<keyword evidence="2" id="KW-1185">Reference proteome</keyword>
<protein>
    <submittedName>
        <fullName evidence="1">Uncharacterized protein</fullName>
    </submittedName>
</protein>
<dbReference type="RefSeq" id="WP_404318324.1">
    <property type="nucleotide sequence ID" value="NZ_JAUIYO010000014.1"/>
</dbReference>
<gene>
    <name evidence="1" type="ORF">QYG89_13845</name>
</gene>